<accession>A0A0R3QZ57</accession>
<protein>
    <submittedName>
        <fullName evidence="3">Innexin</fullName>
    </submittedName>
</protein>
<dbReference type="EMBL" id="UZAG01018006">
    <property type="protein sequence ID" value="VDO37705.1"/>
    <property type="molecule type" value="Genomic_DNA"/>
</dbReference>
<name>A0A0R3QZ57_9BILA</name>
<sequence length="70" mass="8426">MKVGNGYQQQMRYSIHFYSVYRGQFLSFLTVNLLCQFLEFDWSKIQYCQIVQAAIIAQVDVRAYFFKHIM</sequence>
<reference evidence="3" key="1">
    <citation type="submission" date="2017-02" db="UniProtKB">
        <authorList>
            <consortium name="WormBaseParasite"/>
        </authorList>
    </citation>
    <scope>IDENTIFICATION</scope>
</reference>
<reference evidence="1 2" key="2">
    <citation type="submission" date="2018-11" db="EMBL/GenBank/DDBJ databases">
        <authorList>
            <consortium name="Pathogen Informatics"/>
        </authorList>
    </citation>
    <scope>NUCLEOTIDE SEQUENCE [LARGE SCALE GENOMIC DNA]</scope>
</reference>
<dbReference type="AlphaFoldDB" id="A0A0R3QZ57"/>
<evidence type="ECO:0000313" key="1">
    <source>
        <dbReference type="EMBL" id="VDO37705.1"/>
    </source>
</evidence>
<dbReference type="WBParaSite" id="BTMF_0001303101-mRNA-1">
    <property type="protein sequence ID" value="BTMF_0001303101-mRNA-1"/>
    <property type="gene ID" value="BTMF_0001303101"/>
</dbReference>
<dbReference type="Proteomes" id="UP000280834">
    <property type="component" value="Unassembled WGS sequence"/>
</dbReference>
<organism evidence="3">
    <name type="scientific">Brugia timori</name>
    <dbReference type="NCBI Taxonomy" id="42155"/>
    <lineage>
        <taxon>Eukaryota</taxon>
        <taxon>Metazoa</taxon>
        <taxon>Ecdysozoa</taxon>
        <taxon>Nematoda</taxon>
        <taxon>Chromadorea</taxon>
        <taxon>Rhabditida</taxon>
        <taxon>Spirurina</taxon>
        <taxon>Spiruromorpha</taxon>
        <taxon>Filarioidea</taxon>
        <taxon>Onchocercidae</taxon>
        <taxon>Brugia</taxon>
    </lineage>
</organism>
<evidence type="ECO:0000313" key="2">
    <source>
        <dbReference type="Proteomes" id="UP000280834"/>
    </source>
</evidence>
<proteinExistence type="predicted"/>
<evidence type="ECO:0000313" key="3">
    <source>
        <dbReference type="WBParaSite" id="BTMF_0001303101-mRNA-1"/>
    </source>
</evidence>
<keyword evidence="2" id="KW-1185">Reference proteome</keyword>
<gene>
    <name evidence="1" type="ORF">BTMF_LOCUS11043</name>
</gene>